<evidence type="ECO:0000313" key="2">
    <source>
        <dbReference type="Proteomes" id="UP000053237"/>
    </source>
</evidence>
<keyword evidence="2" id="KW-1185">Reference proteome</keyword>
<proteinExistence type="predicted"/>
<reference evidence="1 2" key="1">
    <citation type="submission" date="2012-05" db="EMBL/GenBank/DDBJ databases">
        <title>Recombination and specialization in a pathogen metapopulation.</title>
        <authorList>
            <person name="Gardiner A."/>
            <person name="Kemen E."/>
            <person name="Schultz-Larsen T."/>
            <person name="MacLean D."/>
            <person name="Van Oosterhout C."/>
            <person name="Jones J.D.G."/>
        </authorList>
    </citation>
    <scope>NUCLEOTIDE SEQUENCE [LARGE SCALE GENOMIC DNA]</scope>
    <source>
        <strain evidence="1 2">Ac Nc2</strain>
    </source>
</reference>
<name>A0A024FX49_9STRA</name>
<dbReference type="InParanoid" id="A0A024FX49"/>
<protein>
    <submittedName>
        <fullName evidence="1">Uncharacterized protein</fullName>
    </submittedName>
</protein>
<comment type="caution">
    <text evidence="1">The sequence shown here is derived from an EMBL/GenBank/DDBJ whole genome shotgun (WGS) entry which is preliminary data.</text>
</comment>
<organism evidence="1 2">
    <name type="scientific">Albugo candida</name>
    <dbReference type="NCBI Taxonomy" id="65357"/>
    <lineage>
        <taxon>Eukaryota</taxon>
        <taxon>Sar</taxon>
        <taxon>Stramenopiles</taxon>
        <taxon>Oomycota</taxon>
        <taxon>Peronosporomycetes</taxon>
        <taxon>Albuginales</taxon>
        <taxon>Albuginaceae</taxon>
        <taxon>Albugo</taxon>
    </lineage>
</organism>
<sequence>MRQFFVQIKASTVVGLSEDLKSSRIRPPELKACLEATDVAGITMTSTAIRENRGKFSWFYFHHSSIKRSAWRGYWVLPGISRIATLFASGCFQKVSDPACSLKVASRIFARNEE</sequence>
<dbReference type="EMBL" id="CAIX01000878">
    <property type="protein sequence ID" value="CCI11239.1"/>
    <property type="molecule type" value="Genomic_DNA"/>
</dbReference>
<evidence type="ECO:0000313" key="1">
    <source>
        <dbReference type="EMBL" id="CCI11239.1"/>
    </source>
</evidence>
<gene>
    <name evidence="1" type="ORF">BN9_126200</name>
</gene>
<accession>A0A024FX49</accession>
<dbReference type="Proteomes" id="UP000053237">
    <property type="component" value="Unassembled WGS sequence"/>
</dbReference>
<dbReference type="AlphaFoldDB" id="A0A024FX49"/>